<dbReference type="AlphaFoldDB" id="A0A645AQF8"/>
<dbReference type="InterPro" id="IPR027417">
    <property type="entry name" value="P-loop_NTPase"/>
</dbReference>
<gene>
    <name evidence="1" type="ORF">SDC9_102302</name>
</gene>
<evidence type="ECO:0000313" key="1">
    <source>
        <dbReference type="EMBL" id="MPM55505.1"/>
    </source>
</evidence>
<dbReference type="Gene3D" id="3.40.50.300">
    <property type="entry name" value="P-loop containing nucleotide triphosphate hydrolases"/>
    <property type="match status" value="1"/>
</dbReference>
<reference evidence="1" key="1">
    <citation type="submission" date="2019-08" db="EMBL/GenBank/DDBJ databases">
        <authorList>
            <person name="Kucharzyk K."/>
            <person name="Murdoch R.W."/>
            <person name="Higgins S."/>
            <person name="Loffler F."/>
        </authorList>
    </citation>
    <scope>NUCLEOTIDE SEQUENCE</scope>
</reference>
<proteinExistence type="predicted"/>
<dbReference type="EMBL" id="VSSQ01015304">
    <property type="protein sequence ID" value="MPM55505.1"/>
    <property type="molecule type" value="Genomic_DNA"/>
</dbReference>
<comment type="caution">
    <text evidence="1">The sequence shown here is derived from an EMBL/GenBank/DDBJ whole genome shotgun (WGS) entry which is preliminary data.</text>
</comment>
<accession>A0A645AQF8</accession>
<name>A0A645AQF8_9ZZZZ</name>
<sequence>MLGILRQLHEEGTTVILITHDNAIAAQADRIVRMMDGKIIDDSAGGINPTPMAAVRGGSR</sequence>
<evidence type="ECO:0008006" key="2">
    <source>
        <dbReference type="Google" id="ProtNLM"/>
    </source>
</evidence>
<dbReference type="SUPFAM" id="SSF52540">
    <property type="entry name" value="P-loop containing nucleoside triphosphate hydrolases"/>
    <property type="match status" value="1"/>
</dbReference>
<organism evidence="1">
    <name type="scientific">bioreactor metagenome</name>
    <dbReference type="NCBI Taxonomy" id="1076179"/>
    <lineage>
        <taxon>unclassified sequences</taxon>
        <taxon>metagenomes</taxon>
        <taxon>ecological metagenomes</taxon>
    </lineage>
</organism>
<protein>
    <recommendedName>
        <fullName evidence="2">Macrolide export ATP-binding/permease protein MacB</fullName>
    </recommendedName>
</protein>